<comment type="caution">
    <text evidence="2">The sequence shown here is derived from an EMBL/GenBank/DDBJ whole genome shotgun (WGS) entry which is preliminary data.</text>
</comment>
<dbReference type="Proteomes" id="UP000295146">
    <property type="component" value="Unassembled WGS sequence"/>
</dbReference>
<reference evidence="2 3" key="1">
    <citation type="submission" date="2019-03" db="EMBL/GenBank/DDBJ databases">
        <title>Genomic Encyclopedia of Type Strains, Phase III (KMG-III): the genomes of soil and plant-associated and newly described type strains.</title>
        <authorList>
            <person name="Whitman W."/>
        </authorList>
    </citation>
    <scope>NUCLEOTIDE SEQUENCE [LARGE SCALE GENOMIC DNA]</scope>
    <source>
        <strain evidence="2 3">VKM Ac-2573</strain>
    </source>
</reference>
<evidence type="ECO:0000313" key="2">
    <source>
        <dbReference type="EMBL" id="TDW77845.1"/>
    </source>
</evidence>
<dbReference type="Pfam" id="PF14534">
    <property type="entry name" value="DUF4440"/>
    <property type="match status" value="1"/>
</dbReference>
<evidence type="ECO:0000313" key="3">
    <source>
        <dbReference type="Proteomes" id="UP000295146"/>
    </source>
</evidence>
<dbReference type="InterPro" id="IPR032710">
    <property type="entry name" value="NTF2-like_dom_sf"/>
</dbReference>
<protein>
    <submittedName>
        <fullName evidence="2">Uncharacterized protein DUF4440</fullName>
    </submittedName>
</protein>
<dbReference type="SUPFAM" id="SSF54427">
    <property type="entry name" value="NTF2-like"/>
    <property type="match status" value="1"/>
</dbReference>
<name>A0A4R8CP33_9ACTN</name>
<dbReference type="AlphaFoldDB" id="A0A4R8CP33"/>
<dbReference type="EMBL" id="SODP01000001">
    <property type="protein sequence ID" value="TDW77845.1"/>
    <property type="molecule type" value="Genomic_DNA"/>
</dbReference>
<keyword evidence="3" id="KW-1185">Reference proteome</keyword>
<gene>
    <name evidence="2" type="ORF">EV653_3021</name>
</gene>
<evidence type="ECO:0000259" key="1">
    <source>
        <dbReference type="Pfam" id="PF14534"/>
    </source>
</evidence>
<dbReference type="Gene3D" id="3.10.450.50">
    <property type="match status" value="1"/>
</dbReference>
<feature type="domain" description="DUF4440" evidence="1">
    <location>
        <begin position="17"/>
        <end position="116"/>
    </location>
</feature>
<accession>A0A4R8CP33</accession>
<organism evidence="2 3">
    <name type="scientific">Kribbella pratensis</name>
    <dbReference type="NCBI Taxonomy" id="2512112"/>
    <lineage>
        <taxon>Bacteria</taxon>
        <taxon>Bacillati</taxon>
        <taxon>Actinomycetota</taxon>
        <taxon>Actinomycetes</taxon>
        <taxon>Propionibacteriales</taxon>
        <taxon>Kribbellaceae</taxon>
        <taxon>Kribbella</taxon>
    </lineage>
</organism>
<dbReference type="OrthoDB" id="8114763at2"/>
<dbReference type="InterPro" id="IPR027843">
    <property type="entry name" value="DUF4440"/>
</dbReference>
<proteinExistence type="predicted"/>
<sequence>MPFVTDADDVLAAAIGRAEAMASRDEHSLRELLHPSFCWVSHKGDWFDLESYLDSNRGGSNKWYGQVLHDPDVRVVGDTAVLRCIVTDRVDVGTGQPETFTMPMTQTWVRESDRWLCLAGHAGPRLMGD</sequence>